<feature type="transmembrane region" description="Helical" evidence="1">
    <location>
        <begin position="361"/>
        <end position="381"/>
    </location>
</feature>
<feature type="transmembrane region" description="Helical" evidence="1">
    <location>
        <begin position="62"/>
        <end position="81"/>
    </location>
</feature>
<feature type="transmembrane region" description="Helical" evidence="1">
    <location>
        <begin position="269"/>
        <end position="293"/>
    </location>
</feature>
<feature type="transmembrane region" description="Helical" evidence="1">
    <location>
        <begin position="214"/>
        <end position="232"/>
    </location>
</feature>
<feature type="transmembrane region" description="Helical" evidence="1">
    <location>
        <begin position="93"/>
        <end position="117"/>
    </location>
</feature>
<feature type="transmembrane region" description="Helical" evidence="1">
    <location>
        <begin position="147"/>
        <end position="165"/>
    </location>
</feature>
<dbReference type="EMBL" id="SSNY01000011">
    <property type="protein sequence ID" value="THF55515.1"/>
    <property type="molecule type" value="Genomic_DNA"/>
</dbReference>
<evidence type="ECO:0000313" key="3">
    <source>
        <dbReference type="Proteomes" id="UP000306441"/>
    </source>
</evidence>
<proteinExistence type="predicted"/>
<organism evidence="2 3">
    <name type="scientific">Ollibium composti</name>
    <dbReference type="NCBI Taxonomy" id="2675109"/>
    <lineage>
        <taxon>Bacteria</taxon>
        <taxon>Pseudomonadati</taxon>
        <taxon>Pseudomonadota</taxon>
        <taxon>Alphaproteobacteria</taxon>
        <taxon>Hyphomicrobiales</taxon>
        <taxon>Phyllobacteriaceae</taxon>
        <taxon>Ollibium</taxon>
    </lineage>
</organism>
<reference evidence="2 3" key="1">
    <citation type="submission" date="2019-04" db="EMBL/GenBank/DDBJ databases">
        <title>Mesorhizobium composti sp. nov., isolated from compost.</title>
        <authorList>
            <person name="Lin S.-Y."/>
            <person name="Hameed A."/>
            <person name="Hsieh Y.-T."/>
            <person name="Young C.-C."/>
        </authorList>
    </citation>
    <scope>NUCLEOTIDE SEQUENCE [LARGE SCALE GENOMIC DNA]</scope>
    <source>
        <strain evidence="2 3">CC-YTH430</strain>
    </source>
</reference>
<feature type="transmembrane region" description="Helical" evidence="1">
    <location>
        <begin position="123"/>
        <end position="140"/>
    </location>
</feature>
<protein>
    <submittedName>
        <fullName evidence="2">NnrS family protein</fullName>
    </submittedName>
</protein>
<comment type="caution">
    <text evidence="2">The sequence shown here is derived from an EMBL/GenBank/DDBJ whole genome shotgun (WGS) entry which is preliminary data.</text>
</comment>
<dbReference type="Pfam" id="PF05940">
    <property type="entry name" value="NnrS"/>
    <property type="match status" value="1"/>
</dbReference>
<keyword evidence="1" id="KW-0812">Transmembrane</keyword>
<feature type="transmembrane region" description="Helical" evidence="1">
    <location>
        <begin position="21"/>
        <end position="42"/>
    </location>
</feature>
<feature type="transmembrane region" description="Helical" evidence="1">
    <location>
        <begin position="330"/>
        <end position="349"/>
    </location>
</feature>
<feature type="transmembrane region" description="Helical" evidence="1">
    <location>
        <begin position="177"/>
        <end position="194"/>
    </location>
</feature>
<accession>A0ABY2Q3D2</accession>
<evidence type="ECO:0000313" key="2">
    <source>
        <dbReference type="EMBL" id="THF55515.1"/>
    </source>
</evidence>
<keyword evidence="1" id="KW-0472">Membrane</keyword>
<gene>
    <name evidence="2" type="ORF">E6C48_17970</name>
</gene>
<feature type="transmembrane region" description="Helical" evidence="1">
    <location>
        <begin position="238"/>
        <end position="257"/>
    </location>
</feature>
<sequence>MAIPRTKPGNYPAILSYGFRPFFLLGALNAGIAILFWLPLFYGLLDTASLFAPVDWHIHEMLFGYIAAVVTGFLLTAIPNWTGRLPVQGMPLLVLVLLWLAGRFAVFFSSLIGWIAAAATDSAFLFAVAMAAAVEIVAGRNWRNLKVLAPVSVLFVANLLFHLEAHFNGLSDISRRLGIGAVVLLIMIIGGRIIPSFTRNWLVRRNPGRLPVPVGRYDTVVIAISAISLIAWTAFPNGVITGAALLTSALLNAVRLGRWAGDRTLRDPLVLMLHLAYVFLPVGLIFAGLATILPSVPPAAGLHAFGVGAIGCMTLAVMMRATLGHTGRELRAGVDGCSVFAAVLLAGVLRVCAAFHPAQEILLYLSAAAWSAGFLGYVALFGGMLLRSKVRVGEDEGRDLLVRMVTGKRS</sequence>
<name>A0ABY2Q3D2_9HYPH</name>
<feature type="transmembrane region" description="Helical" evidence="1">
    <location>
        <begin position="299"/>
        <end position="318"/>
    </location>
</feature>
<keyword evidence="1" id="KW-1133">Transmembrane helix</keyword>
<dbReference type="Proteomes" id="UP000306441">
    <property type="component" value="Unassembled WGS sequence"/>
</dbReference>
<keyword evidence="3" id="KW-1185">Reference proteome</keyword>
<evidence type="ECO:0000256" key="1">
    <source>
        <dbReference type="SAM" id="Phobius"/>
    </source>
</evidence>
<dbReference type="RefSeq" id="WP_136359553.1">
    <property type="nucleotide sequence ID" value="NZ_SSNY01000011.1"/>
</dbReference>
<dbReference type="InterPro" id="IPR010266">
    <property type="entry name" value="NnrS"/>
</dbReference>